<keyword evidence="14" id="KW-1185">Reference proteome</keyword>
<dbReference type="Proteomes" id="UP000265964">
    <property type="component" value="Unassembled WGS sequence"/>
</dbReference>
<evidence type="ECO:0000256" key="6">
    <source>
        <dbReference type="ARBA" id="ARBA00022747"/>
    </source>
</evidence>
<dbReference type="GO" id="GO:0009307">
    <property type="term" value="P:DNA restriction-modification system"/>
    <property type="evidence" value="ECO:0007669"/>
    <property type="project" value="UniProtKB-KW"/>
</dbReference>
<keyword evidence="4" id="KW-0540">Nuclease</keyword>
<dbReference type="GO" id="GO:0005524">
    <property type="term" value="F:ATP binding"/>
    <property type="evidence" value="ECO:0007669"/>
    <property type="project" value="UniProtKB-KW"/>
</dbReference>
<dbReference type="InterPro" id="IPR007409">
    <property type="entry name" value="Restrct_endonuc_type1_HsdR_N"/>
</dbReference>
<keyword evidence="5" id="KW-0547">Nucleotide-binding</keyword>
<evidence type="ECO:0000259" key="12">
    <source>
        <dbReference type="PROSITE" id="PS51192"/>
    </source>
</evidence>
<keyword evidence="8" id="KW-0378">Hydrolase</keyword>
<dbReference type="Pfam" id="PF18766">
    <property type="entry name" value="SWI2_SNF2"/>
    <property type="match status" value="1"/>
</dbReference>
<evidence type="ECO:0000313" key="14">
    <source>
        <dbReference type="Proteomes" id="UP000265964"/>
    </source>
</evidence>
<evidence type="ECO:0000256" key="7">
    <source>
        <dbReference type="ARBA" id="ARBA00022759"/>
    </source>
</evidence>
<evidence type="ECO:0000256" key="8">
    <source>
        <dbReference type="ARBA" id="ARBA00022801"/>
    </source>
</evidence>
<proteinExistence type="inferred from homology"/>
<dbReference type="SMART" id="SM00487">
    <property type="entry name" value="DEXDc"/>
    <property type="match status" value="1"/>
</dbReference>
<dbReference type="InterPro" id="IPR040980">
    <property type="entry name" value="SWI2_SNF2"/>
</dbReference>
<dbReference type="GO" id="GO:0009035">
    <property type="term" value="F:type I site-specific deoxyribonuclease activity"/>
    <property type="evidence" value="ECO:0007669"/>
    <property type="project" value="UniProtKB-EC"/>
</dbReference>
<evidence type="ECO:0000256" key="10">
    <source>
        <dbReference type="ARBA" id="ARBA00023125"/>
    </source>
</evidence>
<name>A0A3A1YDT9_9GAMM</name>
<dbReference type="EC" id="3.1.21.3" evidence="3"/>
<keyword evidence="7" id="KW-0255">Endonuclease</keyword>
<keyword evidence="9" id="KW-0067">ATP-binding</keyword>
<organism evidence="13 14">
    <name type="scientific">Psittacicella gerlachiana</name>
    <dbReference type="NCBI Taxonomy" id="2028574"/>
    <lineage>
        <taxon>Bacteria</taxon>
        <taxon>Pseudomonadati</taxon>
        <taxon>Pseudomonadota</taxon>
        <taxon>Gammaproteobacteria</taxon>
        <taxon>Pasteurellales</taxon>
        <taxon>Psittacicellaceae</taxon>
        <taxon>Psittacicella</taxon>
    </lineage>
</organism>
<evidence type="ECO:0000256" key="9">
    <source>
        <dbReference type="ARBA" id="ARBA00022840"/>
    </source>
</evidence>
<dbReference type="InterPro" id="IPR055180">
    <property type="entry name" value="HsdR_RecA-like_helicase_dom_2"/>
</dbReference>
<feature type="coiled-coil region" evidence="11">
    <location>
        <begin position="789"/>
        <end position="816"/>
    </location>
</feature>
<feature type="domain" description="Helicase ATP-binding" evidence="12">
    <location>
        <begin position="328"/>
        <end position="505"/>
    </location>
</feature>
<sequence>MNATRDDFSERVLVQLPAMLHLLKLRYQYYRLVPSNKNDTSELEQRVIDSETNILCQVFCEQYAKLNPSRKQEAGKRLHELKQFASYDDLGKSFYQELTRSNEFIDFEHPENNVYHFTGELTYENDGKSFRPDITLFVNGLPLVFIEVKKQNNPEGILAEVNRMNNDRIQEKRFTSFLNLTQFMIFSNDMEYSDAYGSFPTDGAFYCTNSRSKVKLNVFREENPYHHEIADFIKNYDYVAVDPQQKAQICRDFRKENYSSPLTHIQEINSPTNRIITSLCSPQRLLFLLKYGIAYLNDTREIDGKMTKIEEKHIIRYQQLFAALAVKRGLEQGIKQGIIWHTQGSGKTALSYFLTKIIRDFYKAQNIVAKFYFIVDRLDLRNQAISEFEMRGLHVVTPKSKVDFFKQLQSIDIKINDKGNDEITVVNIHKFEQQDKFEKIENPYNLKIQRIFIIDEAHRSYSDTGKFLGELVEADPEAIKLALTGTPLLKDEVATKNIFGNYIHIYYYDQAIRDGVTLRIMREDVETSFRQKLISVYDALEEKNISDLREARSKVLSAPEYYQPLTQYIIKDLIEFRRNFYEQGNKLGGMVICESTKQAKSMYEYFNQALDKVNQERAGKGLEPLILKAGLVLHNESKEYKEEVIVNFKKNYQVDILFVCDMLLTGFDAPRLKRLYFGKKLNMHTLLQALTRVNRPFEGMKYGYVVDFADIKENFDKTSELYEKELAEFYAVNDKGENIVGNLLGQMEVNPEETTKIFEECKALLSRYNYQSPSEFINNLSKVEDIQELVNLVKTLQEFQNHKQRIKNQGSQEEREFIDSLNIDNYNNCIKEIDNRIKNLKYHQLRSEEYPESFVNLDEIIATLQFTFKLRGREELKINSSRTNELEEQIISTMQEINSIHKEIYDKSEEDTQVNWKSFNEVLEKLNIHALSALDEQELEKNVRSLQTIKSKMQSSLDKEREEAKLFANDPIYLSIYRKFSKNDEYQIFQNENHQFLISFLQDLQKKLNHKLEENGASYNTFRWFRDIKYEMSQIFGIYSEELNISSKDFFDYAKNMLEIVKDDFNELLSRTK</sequence>
<dbReference type="RefSeq" id="WP_119534988.1">
    <property type="nucleotide sequence ID" value="NZ_NRJF01000169.1"/>
</dbReference>
<dbReference type="InterPro" id="IPR014001">
    <property type="entry name" value="Helicase_ATP-bd"/>
</dbReference>
<dbReference type="PROSITE" id="PS51192">
    <property type="entry name" value="HELICASE_ATP_BIND_1"/>
    <property type="match status" value="1"/>
</dbReference>
<keyword evidence="10" id="KW-0238">DNA-binding</keyword>
<evidence type="ECO:0000256" key="5">
    <source>
        <dbReference type="ARBA" id="ARBA00022741"/>
    </source>
</evidence>
<dbReference type="CDD" id="cd22332">
    <property type="entry name" value="HsdR_N"/>
    <property type="match status" value="1"/>
</dbReference>
<evidence type="ECO:0000313" key="13">
    <source>
        <dbReference type="EMBL" id="RIY34297.1"/>
    </source>
</evidence>
<dbReference type="PANTHER" id="PTHR30195:SF15">
    <property type="entry name" value="TYPE I RESTRICTION ENZYME HINDI ENDONUCLEASE SUBUNIT"/>
    <property type="match status" value="1"/>
</dbReference>
<keyword evidence="11" id="KW-0175">Coiled coil</keyword>
<accession>A0A3A1YDT9</accession>
<evidence type="ECO:0000256" key="3">
    <source>
        <dbReference type="ARBA" id="ARBA00012654"/>
    </source>
</evidence>
<dbReference type="Gene3D" id="3.40.50.300">
    <property type="entry name" value="P-loop containing nucleotide triphosphate hydrolases"/>
    <property type="match status" value="3"/>
</dbReference>
<dbReference type="SUPFAM" id="SSF52540">
    <property type="entry name" value="P-loop containing nucleoside triphosphate hydrolases"/>
    <property type="match status" value="2"/>
</dbReference>
<comment type="caution">
    <text evidence="13">The sequence shown here is derived from an EMBL/GenBank/DDBJ whole genome shotgun (WGS) entry which is preliminary data.</text>
</comment>
<dbReference type="InterPro" id="IPR051268">
    <property type="entry name" value="Type-I_R_enzyme_R_subunit"/>
</dbReference>
<evidence type="ECO:0000256" key="11">
    <source>
        <dbReference type="SAM" id="Coils"/>
    </source>
</evidence>
<dbReference type="Pfam" id="PF22679">
    <property type="entry name" value="T1R_D3-like"/>
    <property type="match status" value="1"/>
</dbReference>
<dbReference type="EMBL" id="NRJF01000169">
    <property type="protein sequence ID" value="RIY34297.1"/>
    <property type="molecule type" value="Genomic_DNA"/>
</dbReference>
<dbReference type="GO" id="GO:0003677">
    <property type="term" value="F:DNA binding"/>
    <property type="evidence" value="ECO:0007669"/>
    <property type="project" value="UniProtKB-KW"/>
</dbReference>
<evidence type="ECO:0000256" key="4">
    <source>
        <dbReference type="ARBA" id="ARBA00022722"/>
    </source>
</evidence>
<evidence type="ECO:0000256" key="1">
    <source>
        <dbReference type="ARBA" id="ARBA00000851"/>
    </source>
</evidence>
<comment type="catalytic activity">
    <reaction evidence="1">
        <text>Endonucleolytic cleavage of DNA to give random double-stranded fragments with terminal 5'-phosphates, ATP is simultaneously hydrolyzed.</text>
        <dbReference type="EC" id="3.1.21.3"/>
    </reaction>
</comment>
<keyword evidence="6" id="KW-0680">Restriction system</keyword>
<reference evidence="13 14" key="1">
    <citation type="submission" date="2017-08" db="EMBL/GenBank/DDBJ databases">
        <title>Reclassification of Bisgaard taxon 37 and 44.</title>
        <authorList>
            <person name="Christensen H."/>
        </authorList>
    </citation>
    <scope>NUCLEOTIDE SEQUENCE [LARGE SCALE GENOMIC DNA]</scope>
    <source>
        <strain evidence="13 14">EEAB3T1</strain>
    </source>
</reference>
<dbReference type="Pfam" id="PF04313">
    <property type="entry name" value="HSDR_N"/>
    <property type="match status" value="1"/>
</dbReference>
<dbReference type="PANTHER" id="PTHR30195">
    <property type="entry name" value="TYPE I SITE-SPECIFIC DEOXYRIBONUCLEASE PROTEIN SUBUNIT M AND R"/>
    <property type="match status" value="1"/>
</dbReference>
<dbReference type="OrthoDB" id="9758243at2"/>
<comment type="similarity">
    <text evidence="2">Belongs to the HsdR family.</text>
</comment>
<gene>
    <name evidence="13" type="ORF">CKF59_05660</name>
</gene>
<evidence type="ECO:0000256" key="2">
    <source>
        <dbReference type="ARBA" id="ARBA00008598"/>
    </source>
</evidence>
<dbReference type="InterPro" id="IPR027417">
    <property type="entry name" value="P-loop_NTPase"/>
</dbReference>
<dbReference type="AlphaFoldDB" id="A0A3A1YDT9"/>
<dbReference type="Gene3D" id="3.90.1570.50">
    <property type="match status" value="1"/>
</dbReference>
<protein>
    <recommendedName>
        <fullName evidence="3">type I site-specific deoxyribonuclease</fullName>
        <ecNumber evidence="3">3.1.21.3</ecNumber>
    </recommendedName>
</protein>